<organism evidence="7 9">
    <name type="scientific">Nitratireductor thuwali</name>
    <dbReference type="NCBI Taxonomy" id="2267699"/>
    <lineage>
        <taxon>Bacteria</taxon>
        <taxon>Pseudomonadati</taxon>
        <taxon>Pseudomonadota</taxon>
        <taxon>Alphaproteobacteria</taxon>
        <taxon>Hyphomicrobiales</taxon>
        <taxon>Phyllobacteriaceae</taxon>
        <taxon>Nitratireductor</taxon>
    </lineage>
</organism>
<evidence type="ECO:0000313" key="9">
    <source>
        <dbReference type="Proteomes" id="UP001342418"/>
    </source>
</evidence>
<evidence type="ECO:0000313" key="7">
    <source>
        <dbReference type="EMBL" id="UUP15574.1"/>
    </source>
</evidence>
<keyword evidence="4" id="KW-0472">Membrane</keyword>
<keyword evidence="9" id="KW-1185">Reference proteome</keyword>
<proteinExistence type="predicted"/>
<dbReference type="PANTHER" id="PTHR34990:SF2">
    <property type="entry name" value="BLL8164 PROTEIN"/>
    <property type="match status" value="1"/>
</dbReference>
<keyword evidence="3" id="KW-0479">Metal-binding</keyword>
<dbReference type="SUPFAM" id="SSF56300">
    <property type="entry name" value="Metallo-dependent phosphatases"/>
    <property type="match status" value="1"/>
</dbReference>
<dbReference type="EMBL" id="CP030941">
    <property type="protein sequence ID" value="UUP19621.1"/>
    <property type="molecule type" value="Genomic_DNA"/>
</dbReference>
<evidence type="ECO:0000256" key="3">
    <source>
        <dbReference type="ARBA" id="ARBA00022723"/>
    </source>
</evidence>
<feature type="domain" description="Calcineurin-like phosphoesterase" evidence="6">
    <location>
        <begin position="14"/>
        <end position="213"/>
    </location>
</feature>
<evidence type="ECO:0000256" key="2">
    <source>
        <dbReference type="ARBA" id="ARBA00022519"/>
    </source>
</evidence>
<evidence type="ECO:0000259" key="6">
    <source>
        <dbReference type="Pfam" id="PF00149"/>
    </source>
</evidence>
<reference evidence="7 9" key="1">
    <citation type="submission" date="2018-07" db="EMBL/GenBank/DDBJ databases">
        <title>Genome sequence of Nitratireductor thuwali#1536.</title>
        <authorList>
            <person name="Michoud G."/>
            <person name="Merlino G."/>
            <person name="Sefrji F.O."/>
            <person name="Daffonchio D."/>
        </authorList>
    </citation>
    <scope>NUCLEOTIDE SEQUENCE [LARGE SCALE GENOMIC DNA]</scope>
    <source>
        <strain evidence="7">1536</strain>
        <strain evidence="9">Nit1536</strain>
    </source>
</reference>
<keyword evidence="7" id="KW-0378">Hydrolase</keyword>
<dbReference type="Pfam" id="PF00149">
    <property type="entry name" value="Metallophos"/>
    <property type="match status" value="1"/>
</dbReference>
<keyword evidence="1" id="KW-1003">Cell membrane</keyword>
<dbReference type="Proteomes" id="UP001342418">
    <property type="component" value="Chromosome"/>
</dbReference>
<evidence type="ECO:0000313" key="8">
    <source>
        <dbReference type="EMBL" id="UUP19621.1"/>
    </source>
</evidence>
<dbReference type="EMBL" id="CP030941">
    <property type="protein sequence ID" value="UUP15574.1"/>
    <property type="molecule type" value="Genomic_DNA"/>
</dbReference>
<evidence type="ECO:0000256" key="1">
    <source>
        <dbReference type="ARBA" id="ARBA00022475"/>
    </source>
</evidence>
<dbReference type="InterPro" id="IPR004843">
    <property type="entry name" value="Calcineurin-like_PHP"/>
</dbReference>
<accession>A0ABY5MBR6</accession>
<dbReference type="CDD" id="cd07398">
    <property type="entry name" value="MPP_YbbF-LpxH"/>
    <property type="match status" value="1"/>
</dbReference>
<dbReference type="EC" id="3.6.1.54" evidence="7"/>
<evidence type="ECO:0000256" key="5">
    <source>
        <dbReference type="ARBA" id="ARBA00023211"/>
    </source>
</evidence>
<dbReference type="GO" id="GO:0016787">
    <property type="term" value="F:hydrolase activity"/>
    <property type="evidence" value="ECO:0007669"/>
    <property type="project" value="UniProtKB-KW"/>
</dbReference>
<keyword evidence="5" id="KW-0464">Manganese</keyword>
<gene>
    <name evidence="7" type="primary">lpxH_1</name>
    <name evidence="8" type="synonym">lpxH_2</name>
    <name evidence="7" type="ORF">NTH_00011</name>
    <name evidence="8" type="ORF">NTH_04127</name>
</gene>
<evidence type="ECO:0000256" key="4">
    <source>
        <dbReference type="ARBA" id="ARBA00023136"/>
    </source>
</evidence>
<keyword evidence="2" id="KW-0997">Cell inner membrane</keyword>
<name>A0ABY5MBR6_9HYPH</name>
<protein>
    <submittedName>
        <fullName evidence="7">UDP-2,3-diacylglucosamine hydrolase</fullName>
        <ecNumber evidence="7">3.6.1.54</ecNumber>
    </submittedName>
</protein>
<sequence>MDEAMTAATPHRYRTIFISDVHLGSKPAKAEFLIDFLRHHEAETIYLVGDIVDGWRLRRSWHWPQAHNDVVQKLLRKARKGTRIYYIAGNHDEFLRPFQGVHFGGIVVADRIVHEAADGKRFLVIHGDQFDAVVHNVRWLAYLGDKAYDGAILVNRAVGFFRRLMGRPYWSFSSWAKVKVKKAVKFISSFQDILAQEAVRSNVDGVICGHIHHAAIEDIAGVRYMNTGDWVESCTALVEDFDGRFDILSWTGHPALTTAAERGRKRLEAGIRPKPVEVEPA</sequence>
<dbReference type="Gene3D" id="3.60.21.10">
    <property type="match status" value="1"/>
</dbReference>
<dbReference type="RefSeq" id="WP_338528074.1">
    <property type="nucleotide sequence ID" value="NZ_CP030941.1"/>
</dbReference>
<dbReference type="PANTHER" id="PTHR34990">
    <property type="entry name" value="UDP-2,3-DIACYLGLUCOSAMINE HYDROLASE-RELATED"/>
    <property type="match status" value="1"/>
</dbReference>
<dbReference type="InterPro" id="IPR029052">
    <property type="entry name" value="Metallo-depent_PP-like"/>
</dbReference>
<dbReference type="InterPro" id="IPR043461">
    <property type="entry name" value="LpxH-like"/>
</dbReference>